<dbReference type="VEuPathDB" id="FungiDB:DNF11_2407"/>
<dbReference type="GO" id="GO:0005739">
    <property type="term" value="C:mitochondrion"/>
    <property type="evidence" value="ECO:0007669"/>
    <property type="project" value="TreeGrafter"/>
</dbReference>
<dbReference type="Pfam" id="PF05071">
    <property type="entry name" value="NDUFA12"/>
    <property type="match status" value="1"/>
</dbReference>
<dbReference type="InterPro" id="IPR007763">
    <property type="entry name" value="NDUFA12"/>
</dbReference>
<dbReference type="AlphaFoldDB" id="A0A3G2SB09"/>
<evidence type="ECO:0000256" key="2">
    <source>
        <dbReference type="SAM" id="MobiDB-lite"/>
    </source>
</evidence>
<dbReference type="GO" id="GO:0032981">
    <property type="term" value="P:mitochondrial respiratory chain complex I assembly"/>
    <property type="evidence" value="ECO:0007669"/>
    <property type="project" value="TreeGrafter"/>
</dbReference>
<feature type="region of interest" description="Disordered" evidence="2">
    <location>
        <begin position="139"/>
        <end position="175"/>
    </location>
</feature>
<gene>
    <name evidence="3" type="primary">NDUFAF2</name>
    <name evidence="3" type="ORF">DNF11_2407</name>
</gene>
<evidence type="ECO:0000313" key="4">
    <source>
        <dbReference type="Proteomes" id="UP000269793"/>
    </source>
</evidence>
<evidence type="ECO:0000256" key="1">
    <source>
        <dbReference type="ARBA" id="ARBA00007355"/>
    </source>
</evidence>
<evidence type="ECO:0000313" key="3">
    <source>
        <dbReference type="EMBL" id="AYO43357.1"/>
    </source>
</evidence>
<reference evidence="3 4" key="1">
    <citation type="submission" date="2018-10" db="EMBL/GenBank/DDBJ databases">
        <title>Complete genome sequence of Malassezia restricta CBS 7877.</title>
        <authorList>
            <person name="Morand S.C."/>
            <person name="Bertignac M."/>
            <person name="Iltis A."/>
            <person name="Kolder I."/>
            <person name="Pirovano W."/>
            <person name="Jourdain R."/>
            <person name="Clavaud C."/>
        </authorList>
    </citation>
    <scope>NUCLEOTIDE SEQUENCE [LARGE SCALE GENOMIC DNA]</scope>
    <source>
        <strain evidence="3 4">CBS 7877</strain>
    </source>
</reference>
<dbReference type="PANTHER" id="PTHR32470">
    <property type="entry name" value="ADH DEHYDROGENASE [UBIQUINONE] 1 ALPHA SUBCOMPLEX ASSEMBLY FACTOR 2"/>
    <property type="match status" value="1"/>
</dbReference>
<dbReference type="EMBL" id="CP033151">
    <property type="protein sequence ID" value="AYO43357.1"/>
    <property type="molecule type" value="Genomic_DNA"/>
</dbReference>
<dbReference type="PANTHER" id="PTHR32470:SF2">
    <property type="entry name" value="NADH DEHYDROGENASE [UBIQUINONE] 1 ALPHA SUBCOMPLEX ASSEMBLY FACTOR 2"/>
    <property type="match status" value="1"/>
</dbReference>
<proteinExistence type="inferred from homology"/>
<dbReference type="STRING" id="425264.A0A3G2SB09"/>
<protein>
    <submittedName>
        <fullName evidence="3">Mimitin, mitochondrial</fullName>
    </submittedName>
</protein>
<comment type="similarity">
    <text evidence="1">Belongs to the complex I NDUFA12 subunit family.</text>
</comment>
<name>A0A3G2SB09_MALR7</name>
<keyword evidence="4" id="KW-1185">Reference proteome</keyword>
<dbReference type="InterPro" id="IPR052618">
    <property type="entry name" value="ComplexI_NDUFA12"/>
</dbReference>
<dbReference type="OrthoDB" id="10255576at2759"/>
<organism evidence="3 4">
    <name type="scientific">Malassezia restricta (strain ATCC 96810 / NBRC 103918 / CBS 7877)</name>
    <name type="common">Seborrheic dermatitis infection agent</name>
    <dbReference type="NCBI Taxonomy" id="425264"/>
    <lineage>
        <taxon>Eukaryota</taxon>
        <taxon>Fungi</taxon>
        <taxon>Dikarya</taxon>
        <taxon>Basidiomycota</taxon>
        <taxon>Ustilaginomycotina</taxon>
        <taxon>Malasseziomycetes</taxon>
        <taxon>Malasseziales</taxon>
        <taxon>Malasseziaceae</taxon>
        <taxon>Malassezia</taxon>
    </lineage>
</organism>
<sequence>MVSEVWRTLSRIFRIGRARFIVGYDLNKNVYYELPSLHGDPKRTRRLIQWNKAIAYPSDFNPKDIPIQWDAWMRHTRKYPPTIEELVRDRERQMIVQHNARVLEMRYEAERAQLESERESDHAEAIRAQTEREMHRIESIRAMETFTSDQDVDSPPSEKSGIQSATIQPSRRRGG</sequence>
<accession>A0A3G2SB09</accession>
<dbReference type="GO" id="GO:0045271">
    <property type="term" value="C:respiratory chain complex I"/>
    <property type="evidence" value="ECO:0007669"/>
    <property type="project" value="InterPro"/>
</dbReference>
<dbReference type="Proteomes" id="UP000269793">
    <property type="component" value="Chromosome IV"/>
</dbReference>
<feature type="compositionally biased region" description="Polar residues" evidence="2">
    <location>
        <begin position="160"/>
        <end position="169"/>
    </location>
</feature>